<dbReference type="EMBL" id="CAXLJL010000678">
    <property type="protein sequence ID" value="CAL5139927.1"/>
    <property type="molecule type" value="Genomic_DNA"/>
</dbReference>
<sequence length="174" mass="19344">MLKHFYNYLSTPDYVDPLFRAKMAGFSGYFISFSGAAAYYSLAVFSGFKVRQAGLTCVRWMLAGATVGVTHAAGTYISAKACGDTNGWFNHMIGGATAGVVSAWGGPLSARIHRACGFAILSVLMKVYVQFIDEYPNFYVPRFGEHNPSHYLSLNHRWMNPEVKEQEKELFESL</sequence>
<comment type="caution">
    <text evidence="2">The sequence shown here is derived from an EMBL/GenBank/DDBJ whole genome shotgun (WGS) entry which is preliminary data.</text>
</comment>
<evidence type="ECO:0000313" key="2">
    <source>
        <dbReference type="EMBL" id="CAL5139927.1"/>
    </source>
</evidence>
<name>A0AAV2TX18_CALDB</name>
<feature type="transmembrane region" description="Helical" evidence="1">
    <location>
        <begin position="26"/>
        <end position="45"/>
    </location>
</feature>
<protein>
    <recommendedName>
        <fullName evidence="4">NADH dehydrogenase [ubiquinone] 1 alpha subcomplex subunit 11</fullName>
    </recommendedName>
</protein>
<evidence type="ECO:0000256" key="1">
    <source>
        <dbReference type="SAM" id="Phobius"/>
    </source>
</evidence>
<dbReference type="AlphaFoldDB" id="A0AAV2TX18"/>
<organism evidence="2 3">
    <name type="scientific">Calicophoron daubneyi</name>
    <name type="common">Rumen fluke</name>
    <name type="synonym">Paramphistomum daubneyi</name>
    <dbReference type="NCBI Taxonomy" id="300641"/>
    <lineage>
        <taxon>Eukaryota</taxon>
        <taxon>Metazoa</taxon>
        <taxon>Spiralia</taxon>
        <taxon>Lophotrochozoa</taxon>
        <taxon>Platyhelminthes</taxon>
        <taxon>Trematoda</taxon>
        <taxon>Digenea</taxon>
        <taxon>Plagiorchiida</taxon>
        <taxon>Pronocephalata</taxon>
        <taxon>Paramphistomoidea</taxon>
        <taxon>Paramphistomidae</taxon>
        <taxon>Calicophoron</taxon>
    </lineage>
</organism>
<keyword evidence="1" id="KW-1133">Transmembrane helix</keyword>
<evidence type="ECO:0000313" key="3">
    <source>
        <dbReference type="Proteomes" id="UP001497525"/>
    </source>
</evidence>
<gene>
    <name evidence="2" type="ORF">CDAUBV1_LOCUS15114</name>
</gene>
<reference evidence="2" key="1">
    <citation type="submission" date="2024-06" db="EMBL/GenBank/DDBJ databases">
        <authorList>
            <person name="Liu X."/>
            <person name="Lenzi L."/>
            <person name="Haldenby T S."/>
            <person name="Uol C."/>
        </authorList>
    </citation>
    <scope>NUCLEOTIDE SEQUENCE</scope>
</reference>
<proteinExistence type="predicted"/>
<keyword evidence="1" id="KW-0812">Transmembrane</keyword>
<accession>A0AAV2TX18</accession>
<evidence type="ECO:0008006" key="4">
    <source>
        <dbReference type="Google" id="ProtNLM"/>
    </source>
</evidence>
<dbReference type="Proteomes" id="UP001497525">
    <property type="component" value="Unassembled WGS sequence"/>
</dbReference>
<keyword evidence="1" id="KW-0472">Membrane</keyword>